<evidence type="ECO:0000313" key="3">
    <source>
        <dbReference type="Proteomes" id="UP001597185"/>
    </source>
</evidence>
<dbReference type="EMBL" id="JBHUDB010000007">
    <property type="protein sequence ID" value="MFD1571019.1"/>
    <property type="molecule type" value="Genomic_DNA"/>
</dbReference>
<dbReference type="InterPro" id="IPR043828">
    <property type="entry name" value="DUF5805"/>
</dbReference>
<sequence length="126" mass="14192">MSDERRSVKTYVPAEQKDRWQAHADELGMSQSEFVRTMVQAGRRGFSLPNETNTVETASGDETPGSHDLETQVKRALTAGPCSWDELVDALRGDFEDQLEETLDALQDRNRVRYNGRQGGYALVDE</sequence>
<reference evidence="2 3" key="1">
    <citation type="journal article" date="2019" name="Int. J. Syst. Evol. Microbiol.">
        <title>The Global Catalogue of Microorganisms (GCM) 10K type strain sequencing project: providing services to taxonomists for standard genome sequencing and annotation.</title>
        <authorList>
            <consortium name="The Broad Institute Genomics Platform"/>
            <consortium name="The Broad Institute Genome Sequencing Center for Infectious Disease"/>
            <person name="Wu L."/>
            <person name="Ma J."/>
        </authorList>
    </citation>
    <scope>NUCLEOTIDE SEQUENCE [LARGE SCALE GENOMIC DNA]</scope>
    <source>
        <strain evidence="2 3">CGMCC 1.12689</strain>
    </source>
</reference>
<dbReference type="Pfam" id="PF19121">
    <property type="entry name" value="DUF5805"/>
    <property type="match status" value="1"/>
</dbReference>
<proteinExistence type="predicted"/>
<accession>A0ABD6C0X5</accession>
<feature type="region of interest" description="Disordered" evidence="1">
    <location>
        <begin position="45"/>
        <end position="67"/>
    </location>
</feature>
<keyword evidence="3" id="KW-1185">Reference proteome</keyword>
<gene>
    <name evidence="2" type="ORF">ACFR9T_10535</name>
</gene>
<organism evidence="2 3">
    <name type="scientific">Halorubrum laminariae</name>
    <dbReference type="NCBI Taxonomy" id="1433523"/>
    <lineage>
        <taxon>Archaea</taxon>
        <taxon>Methanobacteriati</taxon>
        <taxon>Methanobacteriota</taxon>
        <taxon>Stenosarchaea group</taxon>
        <taxon>Halobacteria</taxon>
        <taxon>Halobacteriales</taxon>
        <taxon>Haloferacaceae</taxon>
        <taxon>Halorubrum</taxon>
    </lineage>
</organism>
<name>A0ABD6C0X5_9EURY</name>
<protein>
    <submittedName>
        <fullName evidence="2">DUF5805 domain-containing protein</fullName>
    </submittedName>
</protein>
<evidence type="ECO:0000256" key="1">
    <source>
        <dbReference type="SAM" id="MobiDB-lite"/>
    </source>
</evidence>
<evidence type="ECO:0000313" key="2">
    <source>
        <dbReference type="EMBL" id="MFD1571019.1"/>
    </source>
</evidence>
<dbReference type="RefSeq" id="WP_256419471.1">
    <property type="nucleotide sequence ID" value="NZ_JANHDL010000022.1"/>
</dbReference>
<dbReference type="Proteomes" id="UP001597185">
    <property type="component" value="Unassembled WGS sequence"/>
</dbReference>
<comment type="caution">
    <text evidence="2">The sequence shown here is derived from an EMBL/GenBank/DDBJ whole genome shotgun (WGS) entry which is preliminary data.</text>
</comment>
<dbReference type="AlphaFoldDB" id="A0ABD6C0X5"/>